<evidence type="ECO:0000256" key="1">
    <source>
        <dbReference type="SAM" id="MobiDB-lite"/>
    </source>
</evidence>
<accession>A0A4Q9KC19</accession>
<dbReference type="PANTHER" id="PTHR36456">
    <property type="entry name" value="UPF0232 PROTEIN SCO3875"/>
    <property type="match status" value="1"/>
</dbReference>
<name>A0A4Q9KC19_9ACTN</name>
<feature type="region of interest" description="Disordered" evidence="1">
    <location>
        <begin position="154"/>
        <end position="173"/>
    </location>
</feature>
<proteinExistence type="predicted"/>
<sequence>MSDPDDEVTDEVPFDPTGLDLARQIAAAAGRSIAPAQKPAPRKRPAPRRTASGKEKGDPLSLGEALESVIENRGWGTQVNVHLLLGRWPELVGDAVAQHSKPEAYVDRVVVVRTSSTNWAAQLRLMAPQIVAKMNATLGDGTVKAVRILGPEAPSWRHGPRTVKGRGPRDTYG</sequence>
<dbReference type="Proteomes" id="UP000292373">
    <property type="component" value="Unassembled WGS sequence"/>
</dbReference>
<dbReference type="RefSeq" id="WP_131168891.1">
    <property type="nucleotide sequence ID" value="NZ_SDMQ01000011.1"/>
</dbReference>
<protein>
    <submittedName>
        <fullName evidence="2">DUF721 domain-containing protein</fullName>
    </submittedName>
</protein>
<evidence type="ECO:0000313" key="3">
    <source>
        <dbReference type="Proteomes" id="UP000292373"/>
    </source>
</evidence>
<evidence type="ECO:0000313" key="2">
    <source>
        <dbReference type="EMBL" id="TBT83485.1"/>
    </source>
</evidence>
<dbReference type="Pfam" id="PF05258">
    <property type="entry name" value="DciA"/>
    <property type="match status" value="1"/>
</dbReference>
<dbReference type="AlphaFoldDB" id="A0A4Q9KC19"/>
<dbReference type="OrthoDB" id="5516926at2"/>
<dbReference type="PANTHER" id="PTHR36456:SF1">
    <property type="entry name" value="UPF0232 PROTEIN SCO3875"/>
    <property type="match status" value="1"/>
</dbReference>
<organism evidence="2 3">
    <name type="scientific">Propioniciclava sinopodophylli</name>
    <dbReference type="NCBI Taxonomy" id="1837344"/>
    <lineage>
        <taxon>Bacteria</taxon>
        <taxon>Bacillati</taxon>
        <taxon>Actinomycetota</taxon>
        <taxon>Actinomycetes</taxon>
        <taxon>Propionibacteriales</taxon>
        <taxon>Propionibacteriaceae</taxon>
        <taxon>Propioniciclava</taxon>
    </lineage>
</organism>
<feature type="compositionally biased region" description="Low complexity" evidence="1">
    <location>
        <begin position="28"/>
        <end position="39"/>
    </location>
</feature>
<reference evidence="2 3" key="1">
    <citation type="submission" date="2019-01" db="EMBL/GenBank/DDBJ databases">
        <title>Lactibacter flavus gen. nov., sp. nov., a novel bacterium of the family Propionibacteriaceae isolated from raw milk and dairy products.</title>
        <authorList>
            <person name="Huptas C."/>
            <person name="Wenning M."/>
            <person name="Breitenwieser F."/>
            <person name="Doll E."/>
            <person name="Von Neubeck M."/>
            <person name="Busse H.-J."/>
            <person name="Scherer S."/>
        </authorList>
    </citation>
    <scope>NUCLEOTIDE SEQUENCE [LARGE SCALE GENOMIC DNA]</scope>
    <source>
        <strain evidence="2 3">KCTC 33808</strain>
    </source>
</reference>
<dbReference type="InterPro" id="IPR007922">
    <property type="entry name" value="DciA-like"/>
</dbReference>
<comment type="caution">
    <text evidence="2">The sequence shown here is derived from an EMBL/GenBank/DDBJ whole genome shotgun (WGS) entry which is preliminary data.</text>
</comment>
<dbReference type="EMBL" id="SDMQ01000011">
    <property type="protein sequence ID" value="TBT83485.1"/>
    <property type="molecule type" value="Genomic_DNA"/>
</dbReference>
<keyword evidence="3" id="KW-1185">Reference proteome</keyword>
<gene>
    <name evidence="2" type="ORF">ET989_10990</name>
</gene>
<feature type="region of interest" description="Disordered" evidence="1">
    <location>
        <begin position="28"/>
        <end position="60"/>
    </location>
</feature>